<accession>A0A9Q1ETQ9</accession>
<evidence type="ECO:0000313" key="1">
    <source>
        <dbReference type="EMBL" id="KAJ8344858.1"/>
    </source>
</evidence>
<sequence length="117" mass="13262">MPWRADKEHVRLGNFHSRWQSRRRRLPTAAGPRSHLRISPPCRSIDRLDRLRLDARWDALVTGSRCLCGFLGEGGIGRRAYASFASASLGRCYRNRLPRVLFCGARDTPCGEGPERA</sequence>
<protein>
    <submittedName>
        <fullName evidence="1">Uncharacterized protein</fullName>
    </submittedName>
</protein>
<gene>
    <name evidence="1" type="ORF">SKAU_G00290510</name>
</gene>
<reference evidence="1" key="1">
    <citation type="journal article" date="2023" name="Science">
        <title>Genome structures resolve the early diversification of teleost fishes.</title>
        <authorList>
            <person name="Parey E."/>
            <person name="Louis A."/>
            <person name="Montfort J."/>
            <person name="Bouchez O."/>
            <person name="Roques C."/>
            <person name="Iampietro C."/>
            <person name="Lluch J."/>
            <person name="Castinel A."/>
            <person name="Donnadieu C."/>
            <person name="Desvignes T."/>
            <person name="Floi Bucao C."/>
            <person name="Jouanno E."/>
            <person name="Wen M."/>
            <person name="Mejri S."/>
            <person name="Dirks R."/>
            <person name="Jansen H."/>
            <person name="Henkel C."/>
            <person name="Chen W.J."/>
            <person name="Zahm M."/>
            <person name="Cabau C."/>
            <person name="Klopp C."/>
            <person name="Thompson A.W."/>
            <person name="Robinson-Rechavi M."/>
            <person name="Braasch I."/>
            <person name="Lecointre G."/>
            <person name="Bobe J."/>
            <person name="Postlethwait J.H."/>
            <person name="Berthelot C."/>
            <person name="Roest Crollius H."/>
            <person name="Guiguen Y."/>
        </authorList>
    </citation>
    <scope>NUCLEOTIDE SEQUENCE</scope>
    <source>
        <strain evidence="1">WJC10195</strain>
    </source>
</reference>
<dbReference type="AlphaFoldDB" id="A0A9Q1ETQ9"/>
<dbReference type="Proteomes" id="UP001152622">
    <property type="component" value="Chromosome 12"/>
</dbReference>
<dbReference type="EMBL" id="JAINUF010000012">
    <property type="protein sequence ID" value="KAJ8344858.1"/>
    <property type="molecule type" value="Genomic_DNA"/>
</dbReference>
<comment type="caution">
    <text evidence="1">The sequence shown here is derived from an EMBL/GenBank/DDBJ whole genome shotgun (WGS) entry which is preliminary data.</text>
</comment>
<name>A0A9Q1ETQ9_SYNKA</name>
<evidence type="ECO:0000313" key="2">
    <source>
        <dbReference type="Proteomes" id="UP001152622"/>
    </source>
</evidence>
<keyword evidence="2" id="KW-1185">Reference proteome</keyword>
<organism evidence="1 2">
    <name type="scientific">Synaphobranchus kaupii</name>
    <name type="common">Kaup's arrowtooth eel</name>
    <dbReference type="NCBI Taxonomy" id="118154"/>
    <lineage>
        <taxon>Eukaryota</taxon>
        <taxon>Metazoa</taxon>
        <taxon>Chordata</taxon>
        <taxon>Craniata</taxon>
        <taxon>Vertebrata</taxon>
        <taxon>Euteleostomi</taxon>
        <taxon>Actinopterygii</taxon>
        <taxon>Neopterygii</taxon>
        <taxon>Teleostei</taxon>
        <taxon>Anguilliformes</taxon>
        <taxon>Synaphobranchidae</taxon>
        <taxon>Synaphobranchus</taxon>
    </lineage>
</organism>
<proteinExistence type="predicted"/>